<dbReference type="STRING" id="1798182.GA0061081_10249"/>
<organism evidence="1 2">
    <name type="scientific">Gilliamella bombicola</name>
    <dbReference type="NCBI Taxonomy" id="1798182"/>
    <lineage>
        <taxon>Bacteria</taxon>
        <taxon>Pseudomonadati</taxon>
        <taxon>Pseudomonadota</taxon>
        <taxon>Gammaproteobacteria</taxon>
        <taxon>Orbales</taxon>
        <taxon>Orbaceae</taxon>
        <taxon>Gilliamella</taxon>
    </lineage>
</organism>
<dbReference type="OrthoDB" id="7062239at2"/>
<evidence type="ECO:0000313" key="1">
    <source>
        <dbReference type="EMBL" id="SCB84576.1"/>
    </source>
</evidence>
<gene>
    <name evidence="1" type="ORF">GA0061081_10249</name>
</gene>
<dbReference type="Proteomes" id="UP000199670">
    <property type="component" value="Unassembled WGS sequence"/>
</dbReference>
<proteinExistence type="predicted"/>
<dbReference type="Pfam" id="PF22300">
    <property type="entry name" value="NGO_1070-like"/>
    <property type="match status" value="1"/>
</dbReference>
<evidence type="ECO:0000313" key="2">
    <source>
        <dbReference type="Proteomes" id="UP000199670"/>
    </source>
</evidence>
<protein>
    <submittedName>
        <fullName evidence="1">Uncharacterized protein</fullName>
    </submittedName>
</protein>
<dbReference type="EMBL" id="FMAQ01000002">
    <property type="protein sequence ID" value="SCB84576.1"/>
    <property type="molecule type" value="Genomic_DNA"/>
</dbReference>
<keyword evidence="2" id="KW-1185">Reference proteome</keyword>
<dbReference type="AlphaFoldDB" id="A0A1C3ZQN3"/>
<dbReference type="RefSeq" id="WP_091346716.1">
    <property type="nucleotide sequence ID" value="NZ_FMAQ01000002.1"/>
</dbReference>
<dbReference type="InterPro" id="IPR054454">
    <property type="entry name" value="NGO_1070-like"/>
</dbReference>
<accession>A0A1C3ZQN3</accession>
<sequence length="90" mass="10269">MKYEDICLGTIEFSNLGCDLIFDIWSTCDGHSLRKIHCKNVKEFECKNMLDGEELFGSYIALVKIESKTLIMESGEVWIKVISNEITSTL</sequence>
<reference evidence="2" key="1">
    <citation type="submission" date="2016-08" db="EMBL/GenBank/DDBJ databases">
        <authorList>
            <person name="Varghese N."/>
            <person name="Submissions Spin"/>
        </authorList>
    </citation>
    <scope>NUCLEOTIDE SEQUENCE [LARGE SCALE GENOMIC DNA]</scope>
    <source>
        <strain evidence="2">R-53248</strain>
    </source>
</reference>
<name>A0A1C3ZQN3_9GAMM</name>